<evidence type="ECO:0000313" key="2">
    <source>
        <dbReference type="EMBL" id="KAG6469772.1"/>
    </source>
</evidence>
<dbReference type="EMBL" id="JACMSC010000021">
    <property type="protein sequence ID" value="KAG6469772.1"/>
    <property type="molecule type" value="Genomic_DNA"/>
</dbReference>
<keyword evidence="1" id="KW-0175">Coiled coil</keyword>
<keyword evidence="3" id="KW-1185">Reference proteome</keyword>
<accession>A0A8J5EB15</accession>
<sequence length="332" mass="37252">MNEMKSKINGTGSIQTTHKTNYDQGNGTNWVLVIGGALLSTLSIKLGCQLKRILDNKQQEKGNKVLSETWKSKARRSRAHQLQSDIYLFAQDEGNRSQFLSEISSGGMQSRSSLTEGADLSLPLVKVSGADTKTGEPPELLELPWKPCHHSNCSDSYFSESGSDIYTKKEVIQKLRRQLKRRDETIMEMQSQITEMQNSLHIQMAEAANLQAQIDASNNDLFNSQQEVQRLRKVIADHHIGETKNWSPLHANGLVSAYPDSCDGLESHFLGVDKGKVDGEMVEMLKKETSELKEVIEGKDFLLKSYKEQKVELCSTIKELQQKLDSLVPDIL</sequence>
<evidence type="ECO:0000256" key="1">
    <source>
        <dbReference type="SAM" id="Coils"/>
    </source>
</evidence>
<reference evidence="2 3" key="1">
    <citation type="submission" date="2020-08" db="EMBL/GenBank/DDBJ databases">
        <title>Plant Genome Project.</title>
        <authorList>
            <person name="Zhang R.-G."/>
        </authorList>
    </citation>
    <scope>NUCLEOTIDE SEQUENCE [LARGE SCALE GENOMIC DNA]</scope>
    <source>
        <tissue evidence="2">Rhizome</tissue>
    </source>
</reference>
<organism evidence="2 3">
    <name type="scientific">Zingiber officinale</name>
    <name type="common">Ginger</name>
    <name type="synonym">Amomum zingiber</name>
    <dbReference type="NCBI Taxonomy" id="94328"/>
    <lineage>
        <taxon>Eukaryota</taxon>
        <taxon>Viridiplantae</taxon>
        <taxon>Streptophyta</taxon>
        <taxon>Embryophyta</taxon>
        <taxon>Tracheophyta</taxon>
        <taxon>Spermatophyta</taxon>
        <taxon>Magnoliopsida</taxon>
        <taxon>Liliopsida</taxon>
        <taxon>Zingiberales</taxon>
        <taxon>Zingiberaceae</taxon>
        <taxon>Zingiber</taxon>
    </lineage>
</organism>
<dbReference type="PANTHER" id="PTHR34462">
    <property type="entry name" value="OS05G0587400 PROTEIN"/>
    <property type="match status" value="1"/>
</dbReference>
<evidence type="ECO:0000313" key="3">
    <source>
        <dbReference type="Proteomes" id="UP000734854"/>
    </source>
</evidence>
<protein>
    <submittedName>
        <fullName evidence="2">Uncharacterized protein</fullName>
    </submittedName>
</protein>
<comment type="caution">
    <text evidence="2">The sequence shown here is derived from an EMBL/GenBank/DDBJ whole genome shotgun (WGS) entry which is preliminary data.</text>
</comment>
<name>A0A8J5EB15_ZINOF</name>
<dbReference type="PANTHER" id="PTHR34462:SF1">
    <property type="entry name" value="OS05G0587400 PROTEIN"/>
    <property type="match status" value="1"/>
</dbReference>
<proteinExistence type="predicted"/>
<dbReference type="AlphaFoldDB" id="A0A8J5EB15"/>
<dbReference type="Proteomes" id="UP000734854">
    <property type="component" value="Unassembled WGS sequence"/>
</dbReference>
<gene>
    <name evidence="2" type="ORF">ZIOFF_070703</name>
</gene>
<feature type="coiled-coil region" evidence="1">
    <location>
        <begin position="172"/>
        <end position="227"/>
    </location>
</feature>